<dbReference type="AlphaFoldDB" id="A0AAW6RJA1"/>
<proteinExistence type="predicted"/>
<organism evidence="1">
    <name type="scientific">Gordonia rubripertincta</name>
    <name type="common">Rhodococcus corallinus</name>
    <dbReference type="NCBI Taxonomy" id="36822"/>
    <lineage>
        <taxon>Bacteria</taxon>
        <taxon>Bacillati</taxon>
        <taxon>Actinomycetota</taxon>
        <taxon>Actinomycetes</taxon>
        <taxon>Mycobacteriales</taxon>
        <taxon>Gordoniaceae</taxon>
        <taxon>Gordonia</taxon>
    </lineage>
</organism>
<evidence type="ECO:0000313" key="1">
    <source>
        <dbReference type="EMBL" id="MDG6783771.1"/>
    </source>
</evidence>
<dbReference type="RefSeq" id="WP_005199826.1">
    <property type="nucleotide sequence ID" value="NZ_CP136136.1"/>
</dbReference>
<dbReference type="EMBL" id="JARUXG010000030">
    <property type="protein sequence ID" value="MDG6783771.1"/>
    <property type="molecule type" value="Genomic_DNA"/>
</dbReference>
<comment type="caution">
    <text evidence="1">The sequence shown here is derived from an EMBL/GenBank/DDBJ whole genome shotgun (WGS) entry which is preliminary data.</text>
</comment>
<protein>
    <submittedName>
        <fullName evidence="1">Uncharacterized protein</fullName>
    </submittedName>
</protein>
<dbReference type="Gene3D" id="3.40.462.20">
    <property type="match status" value="1"/>
</dbReference>
<name>A0AAW6RJA1_GORRU</name>
<sequence length="246" mass="27071">MAFEFTVDEVDNVGWAQLAFDAPDPAAYLRDFGRVAKDAPRETTPFLILGQGTAQVMAMVDSTDPSVIVDQLQPFAEIAPLVQQQVVIAPYAAVMTMFPESPHHGRGEPVSRSAFTDEITAGFASASADLIRSGASHWYQIRTVGGAVGDVPSDATAYAHRDANFALSVMGSNAQRVDRWFEPIRRQSNGLYLSFESDRDPARLTDAFPPATLKRLRRLKAKLDSDNLFQDNFNVTPAQHDNRRIS</sequence>
<accession>A0AAW6RJA1</accession>
<reference evidence="1" key="1">
    <citation type="submission" date="2023-04" db="EMBL/GenBank/DDBJ databases">
        <title>Characterization and analysis of the complete genome of Gordonia rubripertincta 112, the degrader of aromatic and aliphatic compounds.</title>
        <authorList>
            <person name="Frantsuzova E."/>
            <person name="Bogun A."/>
            <person name="Delegan Y."/>
        </authorList>
    </citation>
    <scope>NUCLEOTIDE SEQUENCE</scope>
    <source>
        <strain evidence="1">112</strain>
    </source>
</reference>
<gene>
    <name evidence="1" type="ORF">QBL07_23440</name>
</gene>